<organism evidence="3 4">
    <name type="scientific">Polynucleobacter wuianus</name>
    <dbReference type="NCBI Taxonomy" id="1743168"/>
    <lineage>
        <taxon>Bacteria</taxon>
        <taxon>Pseudomonadati</taxon>
        <taxon>Pseudomonadota</taxon>
        <taxon>Betaproteobacteria</taxon>
        <taxon>Burkholderiales</taxon>
        <taxon>Burkholderiaceae</taxon>
        <taxon>Polynucleobacter</taxon>
    </lineage>
</organism>
<evidence type="ECO:0000313" key="4">
    <source>
        <dbReference type="Proteomes" id="UP000078463"/>
    </source>
</evidence>
<keyword evidence="1" id="KW-0238">DNA-binding</keyword>
<reference evidence="4" key="1">
    <citation type="submission" date="2016-05" db="EMBL/GenBank/DDBJ databases">
        <title>Polynucleobacter sp. QLW-P1FAT50C-4 genome.</title>
        <authorList>
            <person name="Hahn M.W."/>
        </authorList>
    </citation>
    <scope>NUCLEOTIDE SEQUENCE [LARGE SCALE GENOMIC DNA]</scope>
    <source>
        <strain evidence="4">QLW-P1FAT50C-4</strain>
    </source>
</reference>
<dbReference type="RefSeq" id="WP_068948841.1">
    <property type="nucleotide sequence ID" value="NZ_CP015922.1"/>
</dbReference>
<gene>
    <name evidence="3" type="ORF">A8O14_06970</name>
</gene>
<name>A0A191UFN7_9BURK</name>
<dbReference type="InterPro" id="IPR037914">
    <property type="entry name" value="SpoVT-AbrB_sf"/>
</dbReference>
<evidence type="ECO:0000256" key="1">
    <source>
        <dbReference type="PROSITE-ProRule" id="PRU01076"/>
    </source>
</evidence>
<dbReference type="GO" id="GO:0003677">
    <property type="term" value="F:DNA binding"/>
    <property type="evidence" value="ECO:0007669"/>
    <property type="project" value="UniProtKB-UniRule"/>
</dbReference>
<proteinExistence type="predicted"/>
<dbReference type="AlphaFoldDB" id="A0A191UFN7"/>
<dbReference type="STRING" id="1743168.A8O14_06970"/>
<accession>A0A191UFN7</accession>
<dbReference type="SMART" id="SM00966">
    <property type="entry name" value="SpoVT_AbrB"/>
    <property type="match status" value="1"/>
</dbReference>
<keyword evidence="4" id="KW-1185">Reference proteome</keyword>
<dbReference type="SUPFAM" id="SSF89447">
    <property type="entry name" value="AbrB/MazE/MraZ-like"/>
    <property type="match status" value="1"/>
</dbReference>
<dbReference type="Gene3D" id="2.10.260.10">
    <property type="match status" value="1"/>
</dbReference>
<dbReference type="InterPro" id="IPR039052">
    <property type="entry name" value="Antitox_PemI-like"/>
</dbReference>
<dbReference type="GO" id="GO:0097351">
    <property type="term" value="F:toxin sequestering activity"/>
    <property type="evidence" value="ECO:0007669"/>
    <property type="project" value="InterPro"/>
</dbReference>
<dbReference type="Proteomes" id="UP000078463">
    <property type="component" value="Chromosome"/>
</dbReference>
<dbReference type="PROSITE" id="PS51740">
    <property type="entry name" value="SPOVT_ABRB"/>
    <property type="match status" value="1"/>
</dbReference>
<protein>
    <submittedName>
        <fullName evidence="3">MazF family transcriptional regulator</fullName>
    </submittedName>
</protein>
<dbReference type="EMBL" id="CP015922">
    <property type="protein sequence ID" value="ANI99833.1"/>
    <property type="molecule type" value="Genomic_DNA"/>
</dbReference>
<feature type="domain" description="SpoVT-AbrB" evidence="2">
    <location>
        <begin position="3"/>
        <end position="49"/>
    </location>
</feature>
<dbReference type="KEGG" id="pwu:A8O14_06970"/>
<dbReference type="Pfam" id="PF04014">
    <property type="entry name" value="MazE_antitoxin"/>
    <property type="match status" value="1"/>
</dbReference>
<dbReference type="InterPro" id="IPR007159">
    <property type="entry name" value="SpoVT-AbrB_dom"/>
</dbReference>
<dbReference type="PANTHER" id="PTHR40516:SF1">
    <property type="entry name" value="ANTITOXIN CHPS-RELATED"/>
    <property type="match status" value="1"/>
</dbReference>
<dbReference type="PANTHER" id="PTHR40516">
    <property type="entry name" value="ANTITOXIN CHPS-RELATED"/>
    <property type="match status" value="1"/>
</dbReference>
<sequence>MNIQISKWGNSLALRIPASFIKEIKLKDGDRVEATLSSDGALVIRPQKLDRKTLSKMAKELKDSMKMGTSVMDEIRSGARY</sequence>
<evidence type="ECO:0000259" key="2">
    <source>
        <dbReference type="PROSITE" id="PS51740"/>
    </source>
</evidence>
<dbReference type="OrthoDB" id="9795766at2"/>
<evidence type="ECO:0000313" key="3">
    <source>
        <dbReference type="EMBL" id="ANI99833.1"/>
    </source>
</evidence>